<dbReference type="AlphaFoldDB" id="A0A919SZJ7"/>
<dbReference type="EMBL" id="BOQP01000050">
    <property type="protein sequence ID" value="GIM82254.1"/>
    <property type="molecule type" value="Genomic_DNA"/>
</dbReference>
<name>A0A919SZJ7_9ACTN</name>
<comment type="caution">
    <text evidence="1">The sequence shown here is derived from an EMBL/GenBank/DDBJ whole genome shotgun (WGS) entry which is preliminary data.</text>
</comment>
<protein>
    <submittedName>
        <fullName evidence="1">Uncharacterized protein</fullName>
    </submittedName>
</protein>
<reference evidence="1" key="1">
    <citation type="submission" date="2021-03" db="EMBL/GenBank/DDBJ databases">
        <title>Whole genome shotgun sequence of Actinoplanes consettensis NBRC 14913.</title>
        <authorList>
            <person name="Komaki H."/>
            <person name="Tamura T."/>
        </authorList>
    </citation>
    <scope>NUCLEOTIDE SEQUENCE</scope>
    <source>
        <strain evidence="1">NBRC 14913</strain>
    </source>
</reference>
<proteinExistence type="predicted"/>
<keyword evidence="2" id="KW-1185">Reference proteome</keyword>
<gene>
    <name evidence="1" type="ORF">Aco04nite_80660</name>
</gene>
<evidence type="ECO:0000313" key="2">
    <source>
        <dbReference type="Proteomes" id="UP000680865"/>
    </source>
</evidence>
<organism evidence="1 2">
    <name type="scientific">Winogradskya consettensis</name>
    <dbReference type="NCBI Taxonomy" id="113560"/>
    <lineage>
        <taxon>Bacteria</taxon>
        <taxon>Bacillati</taxon>
        <taxon>Actinomycetota</taxon>
        <taxon>Actinomycetes</taxon>
        <taxon>Micromonosporales</taxon>
        <taxon>Micromonosporaceae</taxon>
        <taxon>Winogradskya</taxon>
    </lineage>
</organism>
<evidence type="ECO:0000313" key="1">
    <source>
        <dbReference type="EMBL" id="GIM82254.1"/>
    </source>
</evidence>
<accession>A0A919SZJ7</accession>
<sequence length="64" mass="7354">MVEITLVQLRCEHEDAQAHSELGRGETGTVFIGERLAQIRDQILQFRIEVDYGLGRLPQYRIAN</sequence>
<dbReference type="Proteomes" id="UP000680865">
    <property type="component" value="Unassembled WGS sequence"/>
</dbReference>